<accession>A0A5Q0Q9Z0</accession>
<evidence type="ECO:0000313" key="3">
    <source>
        <dbReference type="Proteomes" id="UP000326921"/>
    </source>
</evidence>
<evidence type="ECO:0000313" key="2">
    <source>
        <dbReference type="EMBL" id="QGA26927.1"/>
    </source>
</evidence>
<keyword evidence="3" id="KW-1185">Reference proteome</keyword>
<dbReference type="Proteomes" id="UP000326921">
    <property type="component" value="Chromosome"/>
</dbReference>
<dbReference type="AlphaFoldDB" id="A0A5Q0Q9Z0"/>
<dbReference type="EMBL" id="CP045652">
    <property type="protein sequence ID" value="QGA26927.1"/>
    <property type="molecule type" value="Genomic_DNA"/>
</dbReference>
<dbReference type="RefSeq" id="WP_153511768.1">
    <property type="nucleotide sequence ID" value="NZ_CP045652.1"/>
</dbReference>
<dbReference type="Pfam" id="PF09603">
    <property type="entry name" value="Fib_succ_major"/>
    <property type="match status" value="1"/>
</dbReference>
<evidence type="ECO:0000259" key="1">
    <source>
        <dbReference type="Pfam" id="PF09603"/>
    </source>
</evidence>
<feature type="domain" description="Fibrobacter succinogenes major paralogous" evidence="1">
    <location>
        <begin position="369"/>
        <end position="569"/>
    </location>
</feature>
<reference evidence="2 3" key="1">
    <citation type="submission" date="2019-10" db="EMBL/GenBank/DDBJ databases">
        <authorList>
            <person name="Dong K."/>
        </authorList>
    </citation>
    <scope>NUCLEOTIDE SEQUENCE [LARGE SCALE GENOMIC DNA]</scope>
    <source>
        <strain evidence="3">dk4302</strain>
    </source>
</reference>
<dbReference type="InterPro" id="IPR011871">
    <property type="entry name" value="Fib_succ_major"/>
</dbReference>
<dbReference type="KEGG" id="sphe:GFH32_11645"/>
<organism evidence="2 3">
    <name type="scientific">Sphingobacterium zhuxiongii</name>
    <dbReference type="NCBI Taxonomy" id="2662364"/>
    <lineage>
        <taxon>Bacteria</taxon>
        <taxon>Pseudomonadati</taxon>
        <taxon>Bacteroidota</taxon>
        <taxon>Sphingobacteriia</taxon>
        <taxon>Sphingobacteriales</taxon>
        <taxon>Sphingobacteriaceae</taxon>
        <taxon>Sphingobacterium</taxon>
    </lineage>
</organism>
<protein>
    <recommendedName>
        <fullName evidence="1">Fibrobacter succinogenes major paralogous domain-containing protein</fullName>
    </recommendedName>
</protein>
<sequence length="580" mass="63540">MNDKSFQVILLAALIYASFQLVGCSKDVEQKPVEQGAQGISFAVDAVESELSASSGAGRSTIKSTSTGNKPSLKLLQQEVYELKDQPFEVVASIYEENSSTAASSSSNEAKASIGASSAKTTMQNNRKYRVLLFDKDDKFITAMDGTVGVTTPSYAGANRNAKYKWKAYSYDTNADIFPAIPANPTQANFNLANTNVSGLLYASGEITTSNTVNDNNKVNILFKRQTAIIDVVFSGRGMFDKISALVGIANLPIYVAGNFDLKQGLYTSYGSVTNTSVVNTASTVSSKNDTIRTQTFYTINPSQAINSYGVSLSSLTFPTDRGIARTFSSKLNFNFTKSFTPQLGKRYKIIIDFLTTFRNVNNTGGDVDWAYHNLFYNDATKVYGFRHYNSNVYEKGVSAGGSNSGEYFNWKAAKPGNGQNTGVVDPCTLVYPAGRWRMPTTAEFNTIDKIPNGTTQDIRKSNARSADPVRYIDTRLGIGGFPPYDNDTNGLPMLMLGYRRAGSETIAEYNTRNGNPSYLYYWTSNQASVTNNANYFRITNNSSSGSTMSVSNNLNRVKTDGLNIRCVRNRSYVYQPNIN</sequence>
<gene>
    <name evidence="2" type="ORF">GFH32_11645</name>
</gene>
<proteinExistence type="predicted"/>
<name>A0A5Q0Q9Z0_9SPHI</name>